<dbReference type="HOGENOM" id="CLU_972259_0_0_11"/>
<dbReference type="Pfam" id="PF01636">
    <property type="entry name" value="APH"/>
    <property type="match status" value="1"/>
</dbReference>
<feature type="domain" description="Aminoglycoside phosphotransferase" evidence="1">
    <location>
        <begin position="36"/>
        <end position="241"/>
    </location>
</feature>
<evidence type="ECO:0000313" key="2">
    <source>
        <dbReference type="EMBL" id="ADB29922.1"/>
    </source>
</evidence>
<dbReference type="SUPFAM" id="SSF56112">
    <property type="entry name" value="Protein kinase-like (PK-like)"/>
    <property type="match status" value="1"/>
</dbReference>
<dbReference type="STRING" id="479435.Kfla_0804"/>
<organism evidence="2 3">
    <name type="scientific">Kribbella flavida (strain DSM 17836 / JCM 10339 / NBRC 14399)</name>
    <dbReference type="NCBI Taxonomy" id="479435"/>
    <lineage>
        <taxon>Bacteria</taxon>
        <taxon>Bacillati</taxon>
        <taxon>Actinomycetota</taxon>
        <taxon>Actinomycetes</taxon>
        <taxon>Propionibacteriales</taxon>
        <taxon>Kribbellaceae</taxon>
        <taxon>Kribbella</taxon>
    </lineage>
</organism>
<dbReference type="KEGG" id="kfl:Kfla_0804"/>
<evidence type="ECO:0000259" key="1">
    <source>
        <dbReference type="Pfam" id="PF01636"/>
    </source>
</evidence>
<reference evidence="3" key="1">
    <citation type="submission" date="2009-09" db="EMBL/GenBank/DDBJ databases">
        <title>The complete genome of Kribbella flavida DSM 17836.</title>
        <authorList>
            <consortium name="US DOE Joint Genome Institute (JGI-PGF)"/>
            <person name="Lucas S."/>
            <person name="Copeland A."/>
            <person name="Lapidus A."/>
            <person name="Glavina del Rio T."/>
            <person name="Dalin E."/>
            <person name="Tice H."/>
            <person name="Bruce D."/>
            <person name="Goodwin L."/>
            <person name="Pitluck S."/>
            <person name="Kyrpides N."/>
            <person name="Mavromatis K."/>
            <person name="Ivanova N."/>
            <person name="Saunders E."/>
            <person name="Brettin T."/>
            <person name="Detter J.C."/>
            <person name="Han C."/>
            <person name="Larimer F."/>
            <person name="Land M."/>
            <person name="Hauser L."/>
            <person name="Markowitz V."/>
            <person name="Cheng J.-F."/>
            <person name="Hugenholtz P."/>
            <person name="Woyke T."/>
            <person name="Wu D."/>
            <person name="Pukall R."/>
            <person name="Klenk H.-P."/>
            <person name="Eisen J.A."/>
        </authorList>
    </citation>
    <scope>NUCLEOTIDE SEQUENCE [LARGE SCALE GENOMIC DNA]</scope>
    <source>
        <strain evidence="3">DSM 17836 / JCM 10339 / NBRC 14399</strain>
    </source>
</reference>
<dbReference type="GO" id="GO:0016740">
    <property type="term" value="F:transferase activity"/>
    <property type="evidence" value="ECO:0007669"/>
    <property type="project" value="UniProtKB-KW"/>
</dbReference>
<dbReference type="AlphaFoldDB" id="D2PYS6"/>
<dbReference type="Proteomes" id="UP000007967">
    <property type="component" value="Chromosome"/>
</dbReference>
<reference evidence="2 3" key="2">
    <citation type="journal article" date="2010" name="Stand. Genomic Sci.">
        <title>Complete genome sequence of Kribbella flavida type strain (IFO 14399).</title>
        <authorList>
            <person name="Pukall R."/>
            <person name="Lapidus A."/>
            <person name="Glavina Del Rio T."/>
            <person name="Copeland A."/>
            <person name="Tice H."/>
            <person name="Cheng J.-F."/>
            <person name="Lucas S."/>
            <person name="Chen F."/>
            <person name="Nolan M."/>
            <person name="LaButti K."/>
            <person name="Pati A."/>
            <person name="Ivanova N."/>
            <person name="Mavrommatis K."/>
            <person name="Mikhailova N."/>
            <person name="Pitluck S."/>
            <person name="Bruce D."/>
            <person name="Goodwin L."/>
            <person name="Land M."/>
            <person name="Hauser L."/>
            <person name="Chang Y.-J."/>
            <person name="Jeffries C.D."/>
            <person name="Chen A."/>
            <person name="Palaniappan K."/>
            <person name="Chain P."/>
            <person name="Rohde M."/>
            <person name="Goeker M."/>
            <person name="Bristow J."/>
            <person name="Eisen J.A."/>
            <person name="Markowitz V."/>
            <person name="Hugenholtz P."/>
            <person name="Kyrpides N.C."/>
            <person name="Klenk H.-P."/>
            <person name="Brettin T."/>
        </authorList>
    </citation>
    <scope>NUCLEOTIDE SEQUENCE [LARGE SCALE GENOMIC DNA]</scope>
    <source>
        <strain evidence="3">DSM 17836 / JCM 10339 / NBRC 14399</strain>
    </source>
</reference>
<proteinExistence type="predicted"/>
<evidence type="ECO:0000313" key="3">
    <source>
        <dbReference type="Proteomes" id="UP000007967"/>
    </source>
</evidence>
<dbReference type="eggNOG" id="COG3173">
    <property type="taxonomic scope" value="Bacteria"/>
</dbReference>
<protein>
    <submittedName>
        <fullName evidence="2">Aminoglycoside phosphotransferase</fullName>
    </submittedName>
</protein>
<keyword evidence="3" id="KW-1185">Reference proteome</keyword>
<dbReference type="EMBL" id="CP001736">
    <property type="protein sequence ID" value="ADB29922.1"/>
    <property type="molecule type" value="Genomic_DNA"/>
</dbReference>
<name>D2PYS6_KRIFD</name>
<gene>
    <name evidence="2" type="ordered locus">Kfla_0804</name>
</gene>
<accession>D2PYS6</accession>
<dbReference type="InterPro" id="IPR011009">
    <property type="entry name" value="Kinase-like_dom_sf"/>
</dbReference>
<keyword evidence="2" id="KW-0808">Transferase</keyword>
<dbReference type="Gene3D" id="3.90.1200.10">
    <property type="match status" value="1"/>
</dbReference>
<dbReference type="PANTHER" id="PTHR21310:SF15">
    <property type="entry name" value="AMINOGLYCOSIDE PHOSPHOTRANSFERASE DOMAIN-CONTAINING PROTEIN"/>
    <property type="match status" value="1"/>
</dbReference>
<dbReference type="PANTHER" id="PTHR21310">
    <property type="entry name" value="AMINOGLYCOSIDE PHOSPHOTRANSFERASE-RELATED-RELATED"/>
    <property type="match status" value="1"/>
</dbReference>
<dbReference type="InterPro" id="IPR002575">
    <property type="entry name" value="Aminoglycoside_PTrfase"/>
</dbReference>
<sequence length="312" mass="33707">MSGRALLNDTWAVVTTPRPIVDAVVRSVCGRAVERLVPLAGGGLNETYRAEFAGDVAVVVRIARRPTPWFIDEAHLMAQAAAAGVPTAQVLGLEHLDHDGEPLSFSIQQFLPGRSLEELSGELPAFALERVVAEAGEILARVHSVVPDDQRGIQHELRLPDEHEVARVARIVATALGPAAAAVVERGANFLRQEVTTRTAPPISLVHGDFCPKNLLIHDGTVAGFIDWEFAGPASPAYDFAQWEVDAGEPLHDRVDLVRRGYARVADPGTADAGWTPAFAVDWSLEKLGWTNPAAPAQFRRCVDVIARYTVC</sequence>
<dbReference type="Gene3D" id="3.30.200.20">
    <property type="entry name" value="Phosphorylase Kinase, domain 1"/>
    <property type="match status" value="1"/>
</dbReference>
<dbReference type="InterPro" id="IPR051678">
    <property type="entry name" value="AGP_Transferase"/>
</dbReference>